<accession>A0A0E9VY21</accession>
<evidence type="ECO:0000313" key="1">
    <source>
        <dbReference type="EMBL" id="JAH82153.1"/>
    </source>
</evidence>
<proteinExistence type="predicted"/>
<protein>
    <submittedName>
        <fullName evidence="1">Uncharacterized protein</fullName>
    </submittedName>
</protein>
<name>A0A0E9VY21_ANGAN</name>
<organism evidence="1">
    <name type="scientific">Anguilla anguilla</name>
    <name type="common">European freshwater eel</name>
    <name type="synonym">Muraena anguilla</name>
    <dbReference type="NCBI Taxonomy" id="7936"/>
    <lineage>
        <taxon>Eukaryota</taxon>
        <taxon>Metazoa</taxon>
        <taxon>Chordata</taxon>
        <taxon>Craniata</taxon>
        <taxon>Vertebrata</taxon>
        <taxon>Euteleostomi</taxon>
        <taxon>Actinopterygii</taxon>
        <taxon>Neopterygii</taxon>
        <taxon>Teleostei</taxon>
        <taxon>Anguilliformes</taxon>
        <taxon>Anguillidae</taxon>
        <taxon>Anguilla</taxon>
    </lineage>
</organism>
<reference evidence="1" key="1">
    <citation type="submission" date="2014-11" db="EMBL/GenBank/DDBJ databases">
        <authorList>
            <person name="Amaro Gonzalez C."/>
        </authorList>
    </citation>
    <scope>NUCLEOTIDE SEQUENCE</scope>
</reference>
<sequence length="68" mass="7609">MYELPGASNTRTQAEQLVGHERMHGFCPLLFSFIGTPAIPILKSYHHLNHSTCMCVCVCLLVSYIQVT</sequence>
<dbReference type="AlphaFoldDB" id="A0A0E9VY21"/>
<reference evidence="1" key="2">
    <citation type="journal article" date="2015" name="Fish Shellfish Immunol.">
        <title>Early steps in the European eel (Anguilla anguilla)-Vibrio vulnificus interaction in the gills: Role of the RtxA13 toxin.</title>
        <authorList>
            <person name="Callol A."/>
            <person name="Pajuelo D."/>
            <person name="Ebbesson L."/>
            <person name="Teles M."/>
            <person name="MacKenzie S."/>
            <person name="Amaro C."/>
        </authorList>
    </citation>
    <scope>NUCLEOTIDE SEQUENCE</scope>
</reference>
<dbReference type="EMBL" id="GBXM01026424">
    <property type="protein sequence ID" value="JAH82153.1"/>
    <property type="molecule type" value="Transcribed_RNA"/>
</dbReference>